<reference evidence="1 2" key="2">
    <citation type="journal article" date="2022" name="Mol. Ecol. Resour.">
        <title>The genomes of chicory, endive, great burdock and yacon provide insights into Asteraceae paleo-polyploidization history and plant inulin production.</title>
        <authorList>
            <person name="Fan W."/>
            <person name="Wang S."/>
            <person name="Wang H."/>
            <person name="Wang A."/>
            <person name="Jiang F."/>
            <person name="Liu H."/>
            <person name="Zhao H."/>
            <person name="Xu D."/>
            <person name="Zhang Y."/>
        </authorList>
    </citation>
    <scope>NUCLEOTIDE SEQUENCE [LARGE SCALE GENOMIC DNA]</scope>
    <source>
        <strain evidence="2">cv. Niubang</strain>
    </source>
</reference>
<name>A0ACB9FIZ9_ARCLA</name>
<organism evidence="1 2">
    <name type="scientific">Arctium lappa</name>
    <name type="common">Greater burdock</name>
    <name type="synonym">Lappa major</name>
    <dbReference type="NCBI Taxonomy" id="4217"/>
    <lineage>
        <taxon>Eukaryota</taxon>
        <taxon>Viridiplantae</taxon>
        <taxon>Streptophyta</taxon>
        <taxon>Embryophyta</taxon>
        <taxon>Tracheophyta</taxon>
        <taxon>Spermatophyta</taxon>
        <taxon>Magnoliopsida</taxon>
        <taxon>eudicotyledons</taxon>
        <taxon>Gunneridae</taxon>
        <taxon>Pentapetalae</taxon>
        <taxon>asterids</taxon>
        <taxon>campanulids</taxon>
        <taxon>Asterales</taxon>
        <taxon>Asteraceae</taxon>
        <taxon>Carduoideae</taxon>
        <taxon>Cardueae</taxon>
        <taxon>Arctiinae</taxon>
        <taxon>Arctium</taxon>
    </lineage>
</organism>
<accession>A0ACB9FIZ9</accession>
<dbReference type="EMBL" id="CM042047">
    <property type="protein sequence ID" value="KAI3771323.1"/>
    <property type="molecule type" value="Genomic_DNA"/>
</dbReference>
<proteinExistence type="predicted"/>
<keyword evidence="2" id="KW-1185">Reference proteome</keyword>
<comment type="caution">
    <text evidence="1">The sequence shown here is derived from an EMBL/GenBank/DDBJ whole genome shotgun (WGS) entry which is preliminary data.</text>
</comment>
<evidence type="ECO:0000313" key="2">
    <source>
        <dbReference type="Proteomes" id="UP001055879"/>
    </source>
</evidence>
<reference evidence="2" key="1">
    <citation type="journal article" date="2022" name="Mol. Ecol. Resour.">
        <title>The genomes of chicory, endive, great burdock and yacon provide insights into Asteraceae palaeo-polyploidization history and plant inulin production.</title>
        <authorList>
            <person name="Fan W."/>
            <person name="Wang S."/>
            <person name="Wang H."/>
            <person name="Wang A."/>
            <person name="Jiang F."/>
            <person name="Liu H."/>
            <person name="Zhao H."/>
            <person name="Xu D."/>
            <person name="Zhang Y."/>
        </authorList>
    </citation>
    <scope>NUCLEOTIDE SEQUENCE [LARGE SCALE GENOMIC DNA]</scope>
    <source>
        <strain evidence="2">cv. Niubang</strain>
    </source>
</reference>
<protein>
    <submittedName>
        <fullName evidence="1">Uncharacterized protein</fullName>
    </submittedName>
</protein>
<evidence type="ECO:0000313" key="1">
    <source>
        <dbReference type="EMBL" id="KAI3771323.1"/>
    </source>
</evidence>
<gene>
    <name evidence="1" type="ORF">L6452_02485</name>
</gene>
<dbReference type="Proteomes" id="UP001055879">
    <property type="component" value="Linkage Group LG01"/>
</dbReference>
<sequence length="289" mass="33336">MASDQSVRDMTTKFTKLEKFEGVDFRRWQKKMHFLLTTLKVVYVLSTPMPEVMEDETLKITRRRGKWENDDYICHDHILNGQYAQHDMKMDESISVSNIIDKLPPSWKDFKHMLKHKNGIAGLSRIKVEQAQVVVGKDPRINTHGKDDDAWWIDTGASSHVCKDRHWFTSFESVEDRSVLHMGNESNAPVLGRGLHSKAYRFYVVEPNDSIAIHTVIESRDALFDETRFSSIPRSKDLVLNTSVTSEVVEQAIVPTESPMLRRSKRGRIEKSFGPDFQVYLILLSGKKQ</sequence>